<dbReference type="PANTHER" id="PTHR43744:SF12">
    <property type="entry name" value="ABC TRANSPORTER PERMEASE PROTEIN MG189-RELATED"/>
    <property type="match status" value="1"/>
</dbReference>
<dbReference type="AlphaFoldDB" id="Z9JRJ7"/>
<keyword evidence="10" id="KW-0547">Nucleotide-binding</keyword>
<gene>
    <name evidence="10" type="ORF">BF93_04135</name>
</gene>
<dbReference type="STRING" id="396014.BF93_04135"/>
<feature type="transmembrane region" description="Helical" evidence="7">
    <location>
        <begin position="268"/>
        <end position="289"/>
    </location>
</feature>
<feature type="transmembrane region" description="Helical" evidence="7">
    <location>
        <begin position="165"/>
        <end position="185"/>
    </location>
</feature>
<feature type="transmembrane region" description="Helical" evidence="7">
    <location>
        <begin position="36"/>
        <end position="57"/>
    </location>
</feature>
<dbReference type="InterPro" id="IPR000515">
    <property type="entry name" value="MetI-like"/>
</dbReference>
<evidence type="ECO:0000256" key="6">
    <source>
        <dbReference type="ARBA" id="ARBA00023136"/>
    </source>
</evidence>
<evidence type="ECO:0000256" key="4">
    <source>
        <dbReference type="ARBA" id="ARBA00022692"/>
    </source>
</evidence>
<keyword evidence="6 7" id="KW-0472">Membrane</keyword>
<evidence type="ECO:0000256" key="3">
    <source>
        <dbReference type="ARBA" id="ARBA00022475"/>
    </source>
</evidence>
<accession>Z9JRJ7</accession>
<dbReference type="PROSITE" id="PS50928">
    <property type="entry name" value="ABC_TM1"/>
    <property type="match status" value="1"/>
</dbReference>
<sequence>MSTVTSTPPARAGAPRSAPTGPQDEAHRRMRRIGRIVVHVLLALGGLASLAPFLWLVRSALMTDEQMFAFPPEWWPSPVAWGNFSGALQTQPLGLYLLNTLLLEVIVVPGVLLSTSLAAFSLARMRWPGRRIVFAALMSSLLLPGAATLIPTFVLWQQLGALNTYFPLTVPAILGAGGAFNIFLLRQFFLTIPNDLDDAAYLDGASPLYVYSRIVLPLSKPALILVGVFTFMATWNDLFNPLIYISDSSKYTLALGLASFQSLYSTEWGFLMAASLMVVAPVIVVFFFAQRHILEGVVLSGMKG</sequence>
<comment type="similarity">
    <text evidence="7">Belongs to the binding-protein-dependent transport system permease family.</text>
</comment>
<organism evidence="10 11">
    <name type="scientific">Brachybacterium phenoliresistens</name>
    <dbReference type="NCBI Taxonomy" id="396014"/>
    <lineage>
        <taxon>Bacteria</taxon>
        <taxon>Bacillati</taxon>
        <taxon>Actinomycetota</taxon>
        <taxon>Actinomycetes</taxon>
        <taxon>Micrococcales</taxon>
        <taxon>Dermabacteraceae</taxon>
        <taxon>Brachybacterium</taxon>
    </lineage>
</organism>
<keyword evidence="11" id="KW-1185">Reference proteome</keyword>
<keyword evidence="4 7" id="KW-0812">Transmembrane</keyword>
<dbReference type="Proteomes" id="UP000023067">
    <property type="component" value="Unassembled WGS sequence"/>
</dbReference>
<comment type="subcellular location">
    <subcellularLocation>
        <location evidence="1 7">Cell membrane</location>
        <topology evidence="1 7">Multi-pass membrane protein</topology>
    </subcellularLocation>
</comment>
<keyword evidence="10" id="KW-0067">ATP-binding</keyword>
<feature type="domain" description="ABC transmembrane type-1" evidence="9">
    <location>
        <begin position="97"/>
        <end position="289"/>
    </location>
</feature>
<dbReference type="Pfam" id="PF00528">
    <property type="entry name" value="BPD_transp_1"/>
    <property type="match status" value="1"/>
</dbReference>
<feature type="transmembrane region" description="Helical" evidence="7">
    <location>
        <begin position="222"/>
        <end position="245"/>
    </location>
</feature>
<feature type="transmembrane region" description="Helical" evidence="7">
    <location>
        <begin position="132"/>
        <end position="153"/>
    </location>
</feature>
<dbReference type="PANTHER" id="PTHR43744">
    <property type="entry name" value="ABC TRANSPORTER PERMEASE PROTEIN MG189-RELATED-RELATED"/>
    <property type="match status" value="1"/>
</dbReference>
<keyword evidence="3" id="KW-1003">Cell membrane</keyword>
<evidence type="ECO:0000313" key="11">
    <source>
        <dbReference type="Proteomes" id="UP000023067"/>
    </source>
</evidence>
<dbReference type="SUPFAM" id="SSF161098">
    <property type="entry name" value="MetI-like"/>
    <property type="match status" value="1"/>
</dbReference>
<evidence type="ECO:0000313" key="10">
    <source>
        <dbReference type="EMBL" id="EWS80377.1"/>
    </source>
</evidence>
<dbReference type="GO" id="GO:0055085">
    <property type="term" value="P:transmembrane transport"/>
    <property type="evidence" value="ECO:0007669"/>
    <property type="project" value="InterPro"/>
</dbReference>
<dbReference type="PATRIC" id="fig|396014.3.peg.2861"/>
<dbReference type="CDD" id="cd06261">
    <property type="entry name" value="TM_PBP2"/>
    <property type="match status" value="1"/>
</dbReference>
<dbReference type="EMBL" id="JDYK01000016">
    <property type="protein sequence ID" value="EWS80377.1"/>
    <property type="molecule type" value="Genomic_DNA"/>
</dbReference>
<evidence type="ECO:0000256" key="5">
    <source>
        <dbReference type="ARBA" id="ARBA00022989"/>
    </source>
</evidence>
<evidence type="ECO:0000256" key="8">
    <source>
        <dbReference type="SAM" id="MobiDB-lite"/>
    </source>
</evidence>
<dbReference type="RefSeq" id="WP_038373523.1">
    <property type="nucleotide sequence ID" value="NZ_KK069999.1"/>
</dbReference>
<name>Z9JRJ7_9MICO</name>
<feature type="transmembrane region" description="Helical" evidence="7">
    <location>
        <begin position="93"/>
        <end position="120"/>
    </location>
</feature>
<dbReference type="GO" id="GO:0005524">
    <property type="term" value="F:ATP binding"/>
    <property type="evidence" value="ECO:0007669"/>
    <property type="project" value="UniProtKB-KW"/>
</dbReference>
<dbReference type="HOGENOM" id="CLU_016047_1_1_11"/>
<dbReference type="GO" id="GO:0005886">
    <property type="term" value="C:plasma membrane"/>
    <property type="evidence" value="ECO:0007669"/>
    <property type="project" value="UniProtKB-SubCell"/>
</dbReference>
<dbReference type="InterPro" id="IPR035906">
    <property type="entry name" value="MetI-like_sf"/>
</dbReference>
<dbReference type="eggNOG" id="COG0395">
    <property type="taxonomic scope" value="Bacteria"/>
</dbReference>
<feature type="region of interest" description="Disordered" evidence="8">
    <location>
        <begin position="1"/>
        <end position="26"/>
    </location>
</feature>
<proteinExistence type="inferred from homology"/>
<evidence type="ECO:0000256" key="1">
    <source>
        <dbReference type="ARBA" id="ARBA00004651"/>
    </source>
</evidence>
<dbReference type="Gene3D" id="1.10.3720.10">
    <property type="entry name" value="MetI-like"/>
    <property type="match status" value="1"/>
</dbReference>
<dbReference type="OrthoDB" id="2063054at2"/>
<comment type="caution">
    <text evidence="10">The sequence shown here is derived from an EMBL/GenBank/DDBJ whole genome shotgun (WGS) entry which is preliminary data.</text>
</comment>
<evidence type="ECO:0000256" key="7">
    <source>
        <dbReference type="RuleBase" id="RU363032"/>
    </source>
</evidence>
<keyword evidence="5 7" id="KW-1133">Transmembrane helix</keyword>
<feature type="compositionally biased region" description="Low complexity" evidence="8">
    <location>
        <begin position="1"/>
        <end position="22"/>
    </location>
</feature>
<keyword evidence="2 7" id="KW-0813">Transport</keyword>
<reference evidence="10 11" key="1">
    <citation type="submission" date="2014-02" db="EMBL/GenBank/DDBJ databases">
        <title>Genome sequence of Brachybacterium phenoliresistens strain W13A50.</title>
        <authorList>
            <person name="Wang X."/>
        </authorList>
    </citation>
    <scope>NUCLEOTIDE SEQUENCE [LARGE SCALE GENOMIC DNA]</scope>
    <source>
        <strain evidence="10 11">W13A50</strain>
    </source>
</reference>
<protein>
    <submittedName>
        <fullName evidence="10">Sugar ABC transporter ATP-binding protein</fullName>
    </submittedName>
</protein>
<evidence type="ECO:0000256" key="2">
    <source>
        <dbReference type="ARBA" id="ARBA00022448"/>
    </source>
</evidence>
<evidence type="ECO:0000259" key="9">
    <source>
        <dbReference type="PROSITE" id="PS50928"/>
    </source>
</evidence>